<feature type="transmembrane region" description="Helical" evidence="6">
    <location>
        <begin position="14"/>
        <end position="34"/>
    </location>
</feature>
<dbReference type="InterPro" id="IPR003492">
    <property type="entry name" value="Battenin_disease_Cln3"/>
</dbReference>
<dbReference type="SUPFAM" id="SSF103473">
    <property type="entry name" value="MFS general substrate transporter"/>
    <property type="match status" value="1"/>
</dbReference>
<dbReference type="GO" id="GO:0005773">
    <property type="term" value="C:vacuole"/>
    <property type="evidence" value="ECO:0007669"/>
    <property type="project" value="UniProtKB-ARBA"/>
</dbReference>
<evidence type="ECO:0000256" key="4">
    <source>
        <dbReference type="ARBA" id="ARBA00022989"/>
    </source>
</evidence>
<reference evidence="7" key="2">
    <citation type="journal article" date="2007" name="Science">
        <title>Draft genome sequence of the sexually transmitted pathogen Trichomonas vaginalis.</title>
        <authorList>
            <person name="Carlton J.M."/>
            <person name="Hirt R.P."/>
            <person name="Silva J.C."/>
            <person name="Delcher A.L."/>
            <person name="Schatz M."/>
            <person name="Zhao Q."/>
            <person name="Wortman J.R."/>
            <person name="Bidwell S.L."/>
            <person name="Alsmark U.C.M."/>
            <person name="Besteiro S."/>
            <person name="Sicheritz-Ponten T."/>
            <person name="Noel C.J."/>
            <person name="Dacks J.B."/>
            <person name="Foster P.G."/>
            <person name="Simillion C."/>
            <person name="Van de Peer Y."/>
            <person name="Miranda-Saavedra D."/>
            <person name="Barton G.J."/>
            <person name="Westrop G.D."/>
            <person name="Mueller S."/>
            <person name="Dessi D."/>
            <person name="Fiori P.L."/>
            <person name="Ren Q."/>
            <person name="Paulsen I."/>
            <person name="Zhang H."/>
            <person name="Bastida-Corcuera F.D."/>
            <person name="Simoes-Barbosa A."/>
            <person name="Brown M.T."/>
            <person name="Hayes R.D."/>
            <person name="Mukherjee M."/>
            <person name="Okumura C.Y."/>
            <person name="Schneider R."/>
            <person name="Smith A.J."/>
            <person name="Vanacova S."/>
            <person name="Villalvazo M."/>
            <person name="Haas B.J."/>
            <person name="Pertea M."/>
            <person name="Feldblyum T.V."/>
            <person name="Utterback T.R."/>
            <person name="Shu C.L."/>
            <person name="Osoegawa K."/>
            <person name="de Jong P.J."/>
            <person name="Hrdy I."/>
            <person name="Horvathova L."/>
            <person name="Zubacova Z."/>
            <person name="Dolezal P."/>
            <person name="Malik S.B."/>
            <person name="Logsdon J.M. Jr."/>
            <person name="Henze K."/>
            <person name="Gupta A."/>
            <person name="Wang C.C."/>
            <person name="Dunne R.L."/>
            <person name="Upcroft J.A."/>
            <person name="Upcroft P."/>
            <person name="White O."/>
            <person name="Salzberg S.L."/>
            <person name="Tang P."/>
            <person name="Chiu C.-H."/>
            <person name="Lee Y.-S."/>
            <person name="Embley T.M."/>
            <person name="Coombs G.H."/>
            <person name="Mottram J.C."/>
            <person name="Tachezy J."/>
            <person name="Fraser-Liggett C.M."/>
            <person name="Johnson P.J."/>
        </authorList>
    </citation>
    <scope>NUCLEOTIDE SEQUENCE [LARGE SCALE GENOMIC DNA]</scope>
    <source>
        <strain evidence="7">G3</strain>
    </source>
</reference>
<evidence type="ECO:0000256" key="3">
    <source>
        <dbReference type="ARBA" id="ARBA00022692"/>
    </source>
</evidence>
<proteinExistence type="inferred from homology"/>
<feature type="transmembrane region" description="Helical" evidence="6">
    <location>
        <begin position="348"/>
        <end position="371"/>
    </location>
</feature>
<dbReference type="GO" id="GO:0012505">
    <property type="term" value="C:endomembrane system"/>
    <property type="evidence" value="ECO:0007669"/>
    <property type="project" value="UniProtKB-SubCell"/>
</dbReference>
<protein>
    <submittedName>
        <fullName evidence="7">CLN3 protein</fullName>
    </submittedName>
</protein>
<feature type="transmembrane region" description="Helical" evidence="6">
    <location>
        <begin position="257"/>
        <end position="280"/>
    </location>
</feature>
<dbReference type="PRINTS" id="PR01315">
    <property type="entry name" value="BATTENIN"/>
</dbReference>
<dbReference type="FunCoup" id="A2ERW0">
    <property type="interactions" value="89"/>
</dbReference>
<keyword evidence="8" id="KW-1185">Reference proteome</keyword>
<feature type="transmembrane region" description="Helical" evidence="6">
    <location>
        <begin position="106"/>
        <end position="126"/>
    </location>
</feature>
<dbReference type="Pfam" id="PF02487">
    <property type="entry name" value="CLN3"/>
    <property type="match status" value="1"/>
</dbReference>
<accession>A2ERW0</accession>
<dbReference type="PANTHER" id="PTHR10981:SF7">
    <property type="entry name" value="BATTENIN"/>
    <property type="match status" value="1"/>
</dbReference>
<dbReference type="AlphaFoldDB" id="A2ERW0"/>
<dbReference type="Gene3D" id="1.20.1250.20">
    <property type="entry name" value="MFS general substrate transporter like domains"/>
    <property type="match status" value="1"/>
</dbReference>
<dbReference type="VEuPathDB" id="TrichDB:TVAG_473140"/>
<dbReference type="Proteomes" id="UP000001542">
    <property type="component" value="Unassembled WGS sequence"/>
</dbReference>
<feature type="transmembrane region" description="Helical" evidence="6">
    <location>
        <begin position="138"/>
        <end position="155"/>
    </location>
</feature>
<dbReference type="KEGG" id="tva:4762490"/>
<dbReference type="FunFam" id="1.20.1250.20:FF:000982">
    <property type="entry name" value="CLN3 protein"/>
    <property type="match status" value="1"/>
</dbReference>
<dbReference type="PANTHER" id="PTHR10981">
    <property type="entry name" value="BATTENIN"/>
    <property type="match status" value="1"/>
</dbReference>
<feature type="transmembrane region" description="Helical" evidence="6">
    <location>
        <begin position="161"/>
        <end position="183"/>
    </location>
</feature>
<dbReference type="OrthoDB" id="5965864at2759"/>
<organism evidence="7 8">
    <name type="scientific">Trichomonas vaginalis (strain ATCC PRA-98 / G3)</name>
    <dbReference type="NCBI Taxonomy" id="412133"/>
    <lineage>
        <taxon>Eukaryota</taxon>
        <taxon>Metamonada</taxon>
        <taxon>Parabasalia</taxon>
        <taxon>Trichomonadida</taxon>
        <taxon>Trichomonadidae</taxon>
        <taxon>Trichomonas</taxon>
    </lineage>
</organism>
<feature type="transmembrane region" description="Helical" evidence="6">
    <location>
        <begin position="287"/>
        <end position="308"/>
    </location>
</feature>
<gene>
    <name evidence="7" type="ORF">TVAG_473140</name>
</gene>
<evidence type="ECO:0000256" key="1">
    <source>
        <dbReference type="ARBA" id="ARBA00004127"/>
    </source>
</evidence>
<dbReference type="VEuPathDB" id="TrichDB:TVAGG3_0019890"/>
<evidence type="ECO:0000313" key="7">
    <source>
        <dbReference type="EMBL" id="EAY04627.1"/>
    </source>
</evidence>
<evidence type="ECO:0000256" key="2">
    <source>
        <dbReference type="ARBA" id="ARBA00007467"/>
    </source>
</evidence>
<reference evidence="7" key="1">
    <citation type="submission" date="2006-10" db="EMBL/GenBank/DDBJ databases">
        <authorList>
            <person name="Amadeo P."/>
            <person name="Zhao Q."/>
            <person name="Wortman J."/>
            <person name="Fraser-Liggett C."/>
            <person name="Carlton J."/>
        </authorList>
    </citation>
    <scope>NUCLEOTIDE SEQUENCE</scope>
    <source>
        <strain evidence="7">G3</strain>
    </source>
</reference>
<keyword evidence="4 6" id="KW-1133">Transmembrane helix</keyword>
<comment type="similarity">
    <text evidence="2 6">Belongs to the battenin family.</text>
</comment>
<keyword evidence="3 6" id="KW-0812">Transmembrane</keyword>
<evidence type="ECO:0000313" key="8">
    <source>
        <dbReference type="Proteomes" id="UP000001542"/>
    </source>
</evidence>
<dbReference type="GO" id="GO:0016020">
    <property type="term" value="C:membrane"/>
    <property type="evidence" value="ECO:0007669"/>
    <property type="project" value="UniProtKB-UniRule"/>
</dbReference>
<feature type="transmembrane region" description="Helical" evidence="6">
    <location>
        <begin position="79"/>
        <end position="100"/>
    </location>
</feature>
<feature type="transmembrane region" description="Helical" evidence="6">
    <location>
        <begin position="221"/>
        <end position="242"/>
    </location>
</feature>
<dbReference type="InParanoid" id="A2ERW0"/>
<evidence type="ECO:0000256" key="6">
    <source>
        <dbReference type="RuleBase" id="RU361113"/>
    </source>
</evidence>
<dbReference type="STRING" id="5722.A2ERW0"/>
<comment type="subcellular location">
    <subcellularLocation>
        <location evidence="1">Endomembrane system</location>
        <topology evidence="1">Multi-pass membrane protein</topology>
    </subcellularLocation>
</comment>
<dbReference type="RefSeq" id="XP_001316850.1">
    <property type="nucleotide sequence ID" value="XM_001316815.1"/>
</dbReference>
<evidence type="ECO:0000256" key="5">
    <source>
        <dbReference type="ARBA" id="ARBA00023136"/>
    </source>
</evidence>
<feature type="transmembrane region" description="Helical" evidence="6">
    <location>
        <begin position="314"/>
        <end position="336"/>
    </location>
</feature>
<dbReference type="EMBL" id="DS113470">
    <property type="protein sequence ID" value="EAY04627.1"/>
    <property type="molecule type" value="Genomic_DNA"/>
</dbReference>
<dbReference type="InterPro" id="IPR036259">
    <property type="entry name" value="MFS_trans_sf"/>
</dbReference>
<keyword evidence="5 6" id="KW-0472">Membrane</keyword>
<name>A2ERW0_TRIV3</name>
<sequence>MEENDLPSTLCQKITMIFVAISNNISFFIVLSSAQRIISRYNQPGFLPAIDLALSFSGLFAGSVNTALTQRNVSYDIRFLSIVILMGVGYIGCAFAPQFWMCLVSVFLLGASCFFGESVIIGYMAYIKKSSMMKSWGIGTGVSGIIGSLLAIMFIDIEFSYSLSFLCFLPFVAIMAVSYFCILREKPPTLDTKPLVSENTETITENEEKLNSCSPDFLKKVVYYFLTYDIIYFSQDVIATTFLDCAQTQDYHATHKYIFPLLMLFENIGILIFCTSLSFFQFPHLRYLTAFQVLNFFAWMLQGIYHWMPIWYEFLSIFIVGSIAGLTYANTFHMILIDNKLTAREKELGSNVTTFSSTVAIVFDTMFGIIAEKTFLSASVPRS</sequence>
<dbReference type="eggNOG" id="KOG3880">
    <property type="taxonomic scope" value="Eukaryota"/>
</dbReference>
<dbReference type="OMA" id="SEYHVGC"/>